<dbReference type="Gene3D" id="3.40.50.1000">
    <property type="entry name" value="HAD superfamily/HAD-like"/>
    <property type="match status" value="1"/>
</dbReference>
<evidence type="ECO:0000256" key="9">
    <source>
        <dbReference type="ARBA" id="ARBA00022967"/>
    </source>
</evidence>
<keyword evidence="8 15" id="KW-0460">Magnesium</keyword>
<dbReference type="FunFam" id="3.40.50.1000:FF:000001">
    <property type="entry name" value="Phospholipid-transporting ATPase IC"/>
    <property type="match status" value="1"/>
</dbReference>
<evidence type="ECO:0000256" key="12">
    <source>
        <dbReference type="ARBA" id="ARBA00034036"/>
    </source>
</evidence>
<dbReference type="PANTHER" id="PTHR24092">
    <property type="entry name" value="PROBABLE PHOSPHOLIPID-TRANSPORTING ATPASE"/>
    <property type="match status" value="1"/>
</dbReference>
<dbReference type="Pfam" id="PF16212">
    <property type="entry name" value="PhoLip_ATPase_C"/>
    <property type="match status" value="1"/>
</dbReference>
<feature type="binding site" evidence="14">
    <location>
        <position position="389"/>
    </location>
    <ligand>
        <name>ATP</name>
        <dbReference type="ChEBI" id="CHEBI:30616"/>
    </ligand>
</feature>
<feature type="binding site" evidence="14">
    <location>
        <position position="645"/>
    </location>
    <ligand>
        <name>ATP</name>
        <dbReference type="ChEBI" id="CHEBI:30616"/>
    </ligand>
</feature>
<feature type="binding site" evidence="14">
    <location>
        <position position="736"/>
    </location>
    <ligand>
        <name>ATP</name>
        <dbReference type="ChEBI" id="CHEBI:30616"/>
    </ligand>
</feature>
<dbReference type="InterPro" id="IPR036412">
    <property type="entry name" value="HAD-like_sf"/>
</dbReference>
<reference evidence="19 20" key="1">
    <citation type="journal article" date="2018" name="Gigascience">
        <title>Genomes of trombidid mites reveal novel predicted allergens and laterally-transferred genes associated with secondary metabolism.</title>
        <authorList>
            <person name="Dong X."/>
            <person name="Chaisiri K."/>
            <person name="Xia D."/>
            <person name="Armstrong S.D."/>
            <person name="Fang Y."/>
            <person name="Donnelly M.J."/>
            <person name="Kadowaki T."/>
            <person name="McGarry J.W."/>
            <person name="Darby A.C."/>
            <person name="Makepeace B.L."/>
        </authorList>
    </citation>
    <scope>NUCLEOTIDE SEQUENCE [LARGE SCALE GENOMIC DNA]</scope>
    <source>
        <strain evidence="19">UoL-WK</strain>
    </source>
</reference>
<evidence type="ECO:0000259" key="18">
    <source>
        <dbReference type="Pfam" id="PF16212"/>
    </source>
</evidence>
<dbReference type="InterPro" id="IPR018303">
    <property type="entry name" value="ATPase_P-typ_P_site"/>
</dbReference>
<keyword evidence="11 16" id="KW-0472">Membrane</keyword>
<comment type="cofactor">
    <cofactor evidence="15">
        <name>Mg(2+)</name>
        <dbReference type="ChEBI" id="CHEBI:18420"/>
    </cofactor>
</comment>
<evidence type="ECO:0000256" key="8">
    <source>
        <dbReference type="ARBA" id="ARBA00022842"/>
    </source>
</evidence>
<feature type="transmembrane region" description="Helical" evidence="16">
    <location>
        <begin position="806"/>
        <end position="826"/>
    </location>
</feature>
<dbReference type="EMBL" id="NCKU01001999">
    <property type="protein sequence ID" value="RWS10698.1"/>
    <property type="molecule type" value="Genomic_DNA"/>
</dbReference>
<evidence type="ECO:0000256" key="14">
    <source>
        <dbReference type="PIRSR" id="PIRSR606539-2"/>
    </source>
</evidence>
<dbReference type="PANTHER" id="PTHR24092:SF175">
    <property type="entry name" value="PHOSPHOLIPID-TRANSPORTING ATPASE"/>
    <property type="match status" value="1"/>
</dbReference>
<comment type="similarity">
    <text evidence="3 16">Belongs to the cation transport ATPase (P-type) (TC 3.A.3) family. Type IV subfamily.</text>
</comment>
<dbReference type="SUPFAM" id="SSF81665">
    <property type="entry name" value="Calcium ATPase, transmembrane domain M"/>
    <property type="match status" value="1"/>
</dbReference>
<dbReference type="Proteomes" id="UP000285301">
    <property type="component" value="Unassembled WGS sequence"/>
</dbReference>
<feature type="binding site" evidence="15">
    <location>
        <position position="767"/>
    </location>
    <ligand>
        <name>Mg(2+)</name>
        <dbReference type="ChEBI" id="CHEBI:18420"/>
    </ligand>
</feature>
<keyword evidence="4 16" id="KW-0812">Transmembrane</keyword>
<dbReference type="InterPro" id="IPR023298">
    <property type="entry name" value="ATPase_P-typ_TM_dom_sf"/>
</dbReference>
<feature type="domain" description="P-type ATPase A" evidence="17">
    <location>
        <begin position="103"/>
        <end position="164"/>
    </location>
</feature>
<feature type="binding site" evidence="14">
    <location>
        <position position="510"/>
    </location>
    <ligand>
        <name>ATP</name>
        <dbReference type="ChEBI" id="CHEBI:30616"/>
    </ligand>
</feature>
<evidence type="ECO:0000256" key="1">
    <source>
        <dbReference type="ARBA" id="ARBA00004141"/>
    </source>
</evidence>
<dbReference type="InterPro" id="IPR032630">
    <property type="entry name" value="P_typ_ATPase_c"/>
</dbReference>
<dbReference type="GO" id="GO:0140326">
    <property type="term" value="F:ATPase-coupled intramembrane lipid transporter activity"/>
    <property type="evidence" value="ECO:0007669"/>
    <property type="project" value="UniProtKB-EC"/>
</dbReference>
<feature type="binding site" evidence="14">
    <location>
        <position position="564"/>
    </location>
    <ligand>
        <name>ATP</name>
        <dbReference type="ChEBI" id="CHEBI:30616"/>
    </ligand>
</feature>
<dbReference type="SUPFAM" id="SSF81660">
    <property type="entry name" value="Metal cation-transporting ATPase, ATP-binding domain N"/>
    <property type="match status" value="1"/>
</dbReference>
<dbReference type="PROSITE" id="PS00154">
    <property type="entry name" value="ATPASE_E1_E2"/>
    <property type="match status" value="1"/>
</dbReference>
<name>A0A3S3P9F3_9ACAR</name>
<dbReference type="EC" id="7.6.2.1" evidence="16"/>
<organism evidence="19 20">
    <name type="scientific">Dinothrombium tinctorium</name>
    <dbReference type="NCBI Taxonomy" id="1965070"/>
    <lineage>
        <taxon>Eukaryota</taxon>
        <taxon>Metazoa</taxon>
        <taxon>Ecdysozoa</taxon>
        <taxon>Arthropoda</taxon>
        <taxon>Chelicerata</taxon>
        <taxon>Arachnida</taxon>
        <taxon>Acari</taxon>
        <taxon>Acariformes</taxon>
        <taxon>Trombidiformes</taxon>
        <taxon>Prostigmata</taxon>
        <taxon>Anystina</taxon>
        <taxon>Parasitengona</taxon>
        <taxon>Trombidioidea</taxon>
        <taxon>Trombidiidae</taxon>
        <taxon>Dinothrombium</taxon>
    </lineage>
</organism>
<evidence type="ECO:0000256" key="3">
    <source>
        <dbReference type="ARBA" id="ARBA00008109"/>
    </source>
</evidence>
<feature type="binding site" evidence="14">
    <location>
        <position position="742"/>
    </location>
    <ligand>
        <name>ATP</name>
        <dbReference type="ChEBI" id="CHEBI:30616"/>
    </ligand>
</feature>
<keyword evidence="7 14" id="KW-0067">ATP-binding</keyword>
<feature type="transmembrane region" description="Helical" evidence="16">
    <location>
        <begin position="941"/>
        <end position="961"/>
    </location>
</feature>
<dbReference type="SFLD" id="SFLDG00002">
    <property type="entry name" value="C1.7:_P-type_atpase_like"/>
    <property type="match status" value="1"/>
</dbReference>
<dbReference type="SUPFAM" id="SSF81653">
    <property type="entry name" value="Calcium ATPase, transduction domain A"/>
    <property type="match status" value="1"/>
</dbReference>
<dbReference type="SFLD" id="SFLDS00003">
    <property type="entry name" value="Haloacid_Dehalogenase"/>
    <property type="match status" value="1"/>
</dbReference>
<feature type="domain" description="P-type ATPase C-terminal" evidence="18">
    <location>
        <begin position="789"/>
        <end position="1038"/>
    </location>
</feature>
<dbReference type="InterPro" id="IPR006539">
    <property type="entry name" value="P-type_ATPase_IV"/>
</dbReference>
<dbReference type="NCBIfam" id="TIGR01652">
    <property type="entry name" value="ATPase-Plipid"/>
    <property type="match status" value="1"/>
</dbReference>
<dbReference type="NCBIfam" id="TIGR01494">
    <property type="entry name" value="ATPase_P-type"/>
    <property type="match status" value="3"/>
</dbReference>
<dbReference type="GO" id="GO:0005886">
    <property type="term" value="C:plasma membrane"/>
    <property type="evidence" value="ECO:0007669"/>
    <property type="project" value="TreeGrafter"/>
</dbReference>
<evidence type="ECO:0000256" key="13">
    <source>
        <dbReference type="PIRSR" id="PIRSR606539-1"/>
    </source>
</evidence>
<feature type="binding site" evidence="14">
    <location>
        <position position="533"/>
    </location>
    <ligand>
        <name>ATP</name>
        <dbReference type="ChEBI" id="CHEBI:30616"/>
    </ligand>
</feature>
<evidence type="ECO:0000256" key="5">
    <source>
        <dbReference type="ARBA" id="ARBA00022723"/>
    </source>
</evidence>
<evidence type="ECO:0000256" key="2">
    <source>
        <dbReference type="ARBA" id="ARBA00004308"/>
    </source>
</evidence>
<keyword evidence="5 15" id="KW-0479">Metal-binding</keyword>
<dbReference type="GO" id="GO:0005524">
    <property type="term" value="F:ATP binding"/>
    <property type="evidence" value="ECO:0007669"/>
    <property type="project" value="UniProtKB-UniRule"/>
</dbReference>
<evidence type="ECO:0000256" key="7">
    <source>
        <dbReference type="ARBA" id="ARBA00022840"/>
    </source>
</evidence>
<dbReference type="GO" id="GO:0045332">
    <property type="term" value="P:phospholipid translocation"/>
    <property type="evidence" value="ECO:0007669"/>
    <property type="project" value="TreeGrafter"/>
</dbReference>
<dbReference type="InterPro" id="IPR059000">
    <property type="entry name" value="ATPase_P-type_domA"/>
</dbReference>
<dbReference type="GO" id="GO:0016887">
    <property type="term" value="F:ATP hydrolysis activity"/>
    <property type="evidence" value="ECO:0007669"/>
    <property type="project" value="InterPro"/>
</dbReference>
<evidence type="ECO:0000256" key="10">
    <source>
        <dbReference type="ARBA" id="ARBA00022989"/>
    </source>
</evidence>
<evidence type="ECO:0000256" key="11">
    <source>
        <dbReference type="ARBA" id="ARBA00023136"/>
    </source>
</evidence>
<feature type="active site" description="4-aspartylphosphate intermediate" evidence="13">
    <location>
        <position position="388"/>
    </location>
</feature>
<evidence type="ECO:0000256" key="15">
    <source>
        <dbReference type="PIRSR" id="PIRSR606539-3"/>
    </source>
</evidence>
<dbReference type="OrthoDB" id="377733at2759"/>
<dbReference type="Pfam" id="PF13246">
    <property type="entry name" value="Cation_ATPase"/>
    <property type="match status" value="1"/>
</dbReference>
<feature type="binding site" evidence="14">
    <location>
        <position position="767"/>
    </location>
    <ligand>
        <name>ATP</name>
        <dbReference type="ChEBI" id="CHEBI:30616"/>
    </ligand>
</feature>
<accession>A0A3S3P9F3</accession>
<dbReference type="SUPFAM" id="SSF56784">
    <property type="entry name" value="HAD-like"/>
    <property type="match status" value="1"/>
</dbReference>
<dbReference type="SFLD" id="SFLDF00027">
    <property type="entry name" value="p-type_atpase"/>
    <property type="match status" value="1"/>
</dbReference>
<protein>
    <recommendedName>
        <fullName evidence="16">Phospholipid-transporting ATPase</fullName>
        <ecNumber evidence="16">7.6.2.1</ecNumber>
    </recommendedName>
</protein>
<feature type="transmembrane region" description="Helical" evidence="16">
    <location>
        <begin position="903"/>
        <end position="921"/>
    </location>
</feature>
<dbReference type="InterPro" id="IPR001757">
    <property type="entry name" value="P_typ_ATPase"/>
</dbReference>
<evidence type="ECO:0000256" key="16">
    <source>
        <dbReference type="RuleBase" id="RU362033"/>
    </source>
</evidence>
<evidence type="ECO:0000313" key="20">
    <source>
        <dbReference type="Proteomes" id="UP000285301"/>
    </source>
</evidence>
<evidence type="ECO:0000256" key="4">
    <source>
        <dbReference type="ARBA" id="ARBA00022692"/>
    </source>
</evidence>
<feature type="binding site" evidence="14">
    <location>
        <position position="388"/>
    </location>
    <ligand>
        <name>ATP</name>
        <dbReference type="ChEBI" id="CHEBI:30616"/>
    </ligand>
</feature>
<feature type="transmembrane region" description="Helical" evidence="16">
    <location>
        <begin position="1011"/>
        <end position="1034"/>
    </location>
</feature>
<feature type="binding site" evidence="14">
    <location>
        <position position="390"/>
    </location>
    <ligand>
        <name>ATP</name>
        <dbReference type="ChEBI" id="CHEBI:30616"/>
    </ligand>
</feature>
<feature type="binding site" evidence="15">
    <location>
        <position position="390"/>
    </location>
    <ligand>
        <name>Mg(2+)</name>
        <dbReference type="ChEBI" id="CHEBI:18420"/>
    </ligand>
</feature>
<proteinExistence type="inferred from homology"/>
<dbReference type="GO" id="GO:0005783">
    <property type="term" value="C:endoplasmic reticulum"/>
    <property type="evidence" value="ECO:0007669"/>
    <property type="project" value="TreeGrafter"/>
</dbReference>
<feature type="binding site" evidence="15">
    <location>
        <position position="763"/>
    </location>
    <ligand>
        <name>Mg(2+)</name>
        <dbReference type="ChEBI" id="CHEBI:18420"/>
    </ligand>
</feature>
<dbReference type="FunFam" id="3.40.50.1000:FF:000014">
    <property type="entry name" value="Phospholipid-transporting ATPase"/>
    <property type="match status" value="1"/>
</dbReference>
<feature type="transmembrane region" description="Helical" evidence="16">
    <location>
        <begin position="273"/>
        <end position="294"/>
    </location>
</feature>
<dbReference type="Pfam" id="PF00122">
    <property type="entry name" value="E1-E2_ATPase"/>
    <property type="match status" value="1"/>
</dbReference>
<dbReference type="Gene3D" id="2.70.150.10">
    <property type="entry name" value="Calcium-transporting ATPase, cytoplasmic transduction domain A"/>
    <property type="match status" value="1"/>
</dbReference>
<dbReference type="Gene3D" id="3.40.1110.10">
    <property type="entry name" value="Calcium-transporting ATPase, cytoplasmic domain N"/>
    <property type="match status" value="1"/>
</dbReference>
<dbReference type="AlphaFoldDB" id="A0A3S3P9F3"/>
<keyword evidence="6 14" id="KW-0547">Nucleotide-binding</keyword>
<feature type="binding site" evidence="14">
    <location>
        <position position="766"/>
    </location>
    <ligand>
        <name>ATP</name>
        <dbReference type="ChEBI" id="CHEBI:30616"/>
    </ligand>
</feature>
<keyword evidence="10 16" id="KW-1133">Transmembrane helix</keyword>
<dbReference type="InterPro" id="IPR023299">
    <property type="entry name" value="ATPase_P-typ_cyto_dom_N"/>
</dbReference>
<evidence type="ECO:0000259" key="17">
    <source>
        <dbReference type="Pfam" id="PF00122"/>
    </source>
</evidence>
<comment type="subcellular location">
    <subcellularLocation>
        <location evidence="2">Endomembrane system</location>
    </subcellularLocation>
    <subcellularLocation>
        <location evidence="1 16">Membrane</location>
        <topology evidence="1 16">Multi-pass membrane protein</topology>
    </subcellularLocation>
</comment>
<feature type="transmembrane region" description="Helical" evidence="16">
    <location>
        <begin position="322"/>
        <end position="342"/>
    </location>
</feature>
<dbReference type="GO" id="GO:0000287">
    <property type="term" value="F:magnesium ion binding"/>
    <property type="evidence" value="ECO:0007669"/>
    <property type="project" value="UniProtKB-UniRule"/>
</dbReference>
<comment type="catalytic activity">
    <reaction evidence="12 16">
        <text>ATP + H2O + phospholipidSide 1 = ADP + phosphate + phospholipidSide 2.</text>
        <dbReference type="EC" id="7.6.2.1"/>
    </reaction>
</comment>
<evidence type="ECO:0000313" key="19">
    <source>
        <dbReference type="EMBL" id="RWS10698.1"/>
    </source>
</evidence>
<keyword evidence="9 16" id="KW-1278">Translocase</keyword>
<evidence type="ECO:0000256" key="6">
    <source>
        <dbReference type="ARBA" id="ARBA00022741"/>
    </source>
</evidence>
<dbReference type="STRING" id="1965070.A0A3S3P9F3"/>
<feature type="binding site" evidence="15">
    <location>
        <position position="388"/>
    </location>
    <ligand>
        <name>Mg(2+)</name>
        <dbReference type="ChEBI" id="CHEBI:18420"/>
    </ligand>
</feature>
<keyword evidence="20" id="KW-1185">Reference proteome</keyword>
<feature type="transmembrane region" description="Helical" evidence="16">
    <location>
        <begin position="849"/>
        <end position="872"/>
    </location>
</feature>
<sequence length="1055" mass="119624">MINSAHVRSQSPPKTRTALLCNKQVIIDGKAVQESRELPLNRVVTAKIANFYFLCIAILQVTTNSPVSPVTSLVPLIFVVTTTALKQAYEDWLRHKSDHIVNKRSVPVLIQNKLVKIRSEEIKVGDIVLVSDNEEIPCDIVMLSSAHNDGKCHVTTANLDGEINLKVRECLPCTNIYQKPEDFATLNGFIECEQPNTDLYEFVGVLTICTSNDQVLTYPLGANNILLRGSRLKNTGHVYGVAVYTGRETKMALNSRLTSNKFSSIEKTVNKSLILYFCILVLLSTCCTSLRVYYRDDPEMSLPWYLLPLSTPKLTMSKVFEVFLNFFVLFNYIIPISLYVSLEMVKFFGSKTLVSDPELFCYETQQKPICNSSDLNEELGQVEYLFSDKTGTLTENMMRFTACTVNGILYQEKNNKLWFSNAEMEPTKEAPITPELEEFFIALCICNSCQVVFEKGIYTYQGDSPDEKALVEAANNYGVTLSIASNKECEILLGSSKQKRFFEKLHVFEFDSSRKRMSVIVKDEKGCIFLVCKGAETVLCDLIVEGKLKETLETVDKYAHHGLRTLVIGRKNFSEEEYAGARKEIQESSISFENRKQRLAATYAKIEANLTVLGATAVEDRLQDGVPETIADLKLAGIKVWVLTGDKLETAVSVAYSCHLLDEKMEQLLLSRQQNSEACGNLINQFRAKILDTRLQNKQISYALIIDGRSLYMAMKFYRDQFQSICENSAVVLCCRMSPIQKAEVVHMIKMSNKRPVTAAIGDGANDVSMIQEAHVGFGLMGKEGRQAVNSSDFAFSKFKHIRRALLVHGHLFYTRVSAMIHYFFYKNVIFVTPQVVYSFYNAFSGQTLFHGMLLMAYNVLFTAAPIVVYGITEKYIPSEILDKFPELYKLIRHNRQMRFWEFMKRFLVGVFHGAIVFYCLKDIWGNGTTLFSSGQFGSLYSFGTMIYQCIIIIVNLELVVMTRDWNIYFTSSVVTSLICVPIFLVVYTNFKWGFINDDLFGIYMPLLKSFAFWCSLMLVSTIALVPDVLYVVITNSINFNEFPSLIDRKRVARS</sequence>
<dbReference type="InterPro" id="IPR008250">
    <property type="entry name" value="ATPase_P-typ_transduc_dom_A_sf"/>
</dbReference>
<feature type="binding site" evidence="14">
    <location>
        <position position="646"/>
    </location>
    <ligand>
        <name>ATP</name>
        <dbReference type="ChEBI" id="CHEBI:30616"/>
    </ligand>
</feature>
<comment type="caution">
    <text evidence="19">The sequence shown here is derived from an EMBL/GenBank/DDBJ whole genome shotgun (WGS) entry which is preliminary data.</text>
</comment>
<dbReference type="InterPro" id="IPR023214">
    <property type="entry name" value="HAD_sf"/>
</dbReference>
<feature type="binding site" evidence="14">
    <location>
        <position position="644"/>
    </location>
    <ligand>
        <name>ATP</name>
        <dbReference type="ChEBI" id="CHEBI:30616"/>
    </ligand>
</feature>
<feature type="transmembrane region" description="Helical" evidence="16">
    <location>
        <begin position="968"/>
        <end position="991"/>
    </location>
</feature>
<dbReference type="InterPro" id="IPR044492">
    <property type="entry name" value="P_typ_ATPase_HD_dom"/>
</dbReference>
<feature type="binding site" evidence="14">
    <location>
        <position position="467"/>
    </location>
    <ligand>
        <name>ATP</name>
        <dbReference type="ChEBI" id="CHEBI:30616"/>
    </ligand>
</feature>
<gene>
    <name evidence="19" type="ORF">B4U79_06361</name>
</gene>
<dbReference type="PRINTS" id="PR00119">
    <property type="entry name" value="CATATPASE"/>
</dbReference>